<evidence type="ECO:0000313" key="3">
    <source>
        <dbReference type="Proteomes" id="UP000002358"/>
    </source>
</evidence>
<feature type="transmembrane region" description="Helical" evidence="1">
    <location>
        <begin position="84"/>
        <end position="104"/>
    </location>
</feature>
<evidence type="ECO:0000256" key="1">
    <source>
        <dbReference type="SAM" id="Phobius"/>
    </source>
</evidence>
<organism evidence="2 3">
    <name type="scientific">Nasonia vitripennis</name>
    <name type="common">Parasitic wasp</name>
    <dbReference type="NCBI Taxonomy" id="7425"/>
    <lineage>
        <taxon>Eukaryota</taxon>
        <taxon>Metazoa</taxon>
        <taxon>Ecdysozoa</taxon>
        <taxon>Arthropoda</taxon>
        <taxon>Hexapoda</taxon>
        <taxon>Insecta</taxon>
        <taxon>Pterygota</taxon>
        <taxon>Neoptera</taxon>
        <taxon>Endopterygota</taxon>
        <taxon>Hymenoptera</taxon>
        <taxon>Apocrita</taxon>
        <taxon>Proctotrupomorpha</taxon>
        <taxon>Chalcidoidea</taxon>
        <taxon>Pteromalidae</taxon>
        <taxon>Pteromalinae</taxon>
        <taxon>Nasonia</taxon>
    </lineage>
</organism>
<evidence type="ECO:0000313" key="2">
    <source>
        <dbReference type="EnsemblMetazoa" id="XP_016843831"/>
    </source>
</evidence>
<keyword evidence="1" id="KW-1133">Transmembrane helix</keyword>
<sequence>MRFSRQRTLSLRSGASYSGMFLHKILAESTFEITEAALPSDSNEMTDTTNVQDLILDQVLIPLMDIKRVQNLLFLISMNAAKRVTYLLMKYSIRIIFMFLAMMFPRTSLLSLAT</sequence>
<accession>A0A7M7J711</accession>
<keyword evidence="1" id="KW-0812">Transmembrane</keyword>
<reference evidence="2" key="1">
    <citation type="submission" date="2021-01" db="UniProtKB">
        <authorList>
            <consortium name="EnsemblMetazoa"/>
        </authorList>
    </citation>
    <scope>IDENTIFICATION</scope>
</reference>
<dbReference type="EnsemblMetazoa" id="XM_016988342">
    <property type="protein sequence ID" value="XP_016843831"/>
    <property type="gene ID" value="LOC100122847"/>
</dbReference>
<proteinExistence type="predicted"/>
<dbReference type="AlphaFoldDB" id="A0A7M7J711"/>
<keyword evidence="3" id="KW-1185">Reference proteome</keyword>
<dbReference type="Proteomes" id="UP000002358">
    <property type="component" value="Chromosome 4"/>
</dbReference>
<protein>
    <submittedName>
        <fullName evidence="2">Uncharacterized protein</fullName>
    </submittedName>
</protein>
<keyword evidence="1" id="KW-0472">Membrane</keyword>
<gene>
    <name evidence="2" type="primary">100122847</name>
</gene>
<name>A0A7M7J711_NASVI</name>